<gene>
    <name evidence="1" type="ORF">DHL47_09815</name>
</gene>
<organism evidence="1 2">
    <name type="scientific">Streptococcus panodentis</name>
    <dbReference type="NCBI Taxonomy" id="1581472"/>
    <lineage>
        <taxon>Bacteria</taxon>
        <taxon>Bacillati</taxon>
        <taxon>Bacillota</taxon>
        <taxon>Bacilli</taxon>
        <taxon>Lactobacillales</taxon>
        <taxon>Streptococcaceae</taxon>
        <taxon>Streptococcus</taxon>
    </lineage>
</organism>
<dbReference type="Proteomes" id="UP001519349">
    <property type="component" value="Unassembled WGS sequence"/>
</dbReference>
<keyword evidence="2" id="KW-1185">Reference proteome</keyword>
<protein>
    <submittedName>
        <fullName evidence="1">Uncharacterized protein</fullName>
    </submittedName>
</protein>
<comment type="caution">
    <text evidence="1">The sequence shown here is derived from an EMBL/GenBank/DDBJ whole genome shotgun (WGS) entry which is preliminary data.</text>
</comment>
<evidence type="ECO:0000313" key="2">
    <source>
        <dbReference type="Proteomes" id="UP001519349"/>
    </source>
</evidence>
<reference evidence="1 2" key="1">
    <citation type="submission" date="2018-05" db="EMBL/GenBank/DDBJ databases">
        <title>Draft genome sequence of Streptococcus panodentis CCUG 70867T.</title>
        <authorList>
            <person name="Salva-Serra F."/>
            <person name="Mendez V."/>
            <person name="Jaen-Luchoro D."/>
            <person name="Gonzales-Siles L."/>
            <person name="Karlsson R."/>
            <person name="Engstrom-Jakobsson H."/>
            <person name="Busquets A."/>
            <person name="Gomila M."/>
            <person name="Pineiro-Iglesias B."/>
            <person name="Bennasar-Figueras A."/>
            <person name="Seeger M."/>
            <person name="Moore E."/>
        </authorList>
    </citation>
    <scope>NUCLEOTIDE SEQUENCE [LARGE SCALE GENOMIC DNA]</scope>
    <source>
        <strain evidence="1 2">CCUG 70867</strain>
    </source>
</reference>
<dbReference type="EMBL" id="QFAY01000021">
    <property type="protein sequence ID" value="MBP2621605.1"/>
    <property type="molecule type" value="Genomic_DNA"/>
</dbReference>
<evidence type="ECO:0000313" key="1">
    <source>
        <dbReference type="EMBL" id="MBP2621605.1"/>
    </source>
</evidence>
<sequence>MQLLPKLFQLHTEQPVAQYAAVHLQAHKRKKAAAALQKQATLTLSPLPTARKSLKEAETGSHDGCALTHRGMHLLEDTL</sequence>
<proteinExistence type="predicted"/>
<name>A0ABS5AYK1_9STRE</name>
<accession>A0ABS5AYK1</accession>